<reference evidence="1" key="2">
    <citation type="journal article" date="2015" name="Data Brief">
        <title>Shoot transcriptome of the giant reed, Arundo donax.</title>
        <authorList>
            <person name="Barrero R.A."/>
            <person name="Guerrero F.D."/>
            <person name="Moolhuijzen P."/>
            <person name="Goolsby J.A."/>
            <person name="Tidwell J."/>
            <person name="Bellgard S.E."/>
            <person name="Bellgard M.I."/>
        </authorList>
    </citation>
    <scope>NUCLEOTIDE SEQUENCE</scope>
    <source>
        <tissue evidence="1">Shoot tissue taken approximately 20 cm above the soil surface</tissue>
    </source>
</reference>
<organism evidence="1">
    <name type="scientific">Arundo donax</name>
    <name type="common">Giant reed</name>
    <name type="synonym">Donax arundinaceus</name>
    <dbReference type="NCBI Taxonomy" id="35708"/>
    <lineage>
        <taxon>Eukaryota</taxon>
        <taxon>Viridiplantae</taxon>
        <taxon>Streptophyta</taxon>
        <taxon>Embryophyta</taxon>
        <taxon>Tracheophyta</taxon>
        <taxon>Spermatophyta</taxon>
        <taxon>Magnoliopsida</taxon>
        <taxon>Liliopsida</taxon>
        <taxon>Poales</taxon>
        <taxon>Poaceae</taxon>
        <taxon>PACMAD clade</taxon>
        <taxon>Arundinoideae</taxon>
        <taxon>Arundineae</taxon>
        <taxon>Arundo</taxon>
    </lineage>
</organism>
<dbReference type="AlphaFoldDB" id="A0A0A8XSN6"/>
<sequence>MLHLLSHCYRIRIFVFYCGPYGRSCLSAILEP</sequence>
<proteinExistence type="predicted"/>
<accession>A0A0A8XSN6</accession>
<protein>
    <submittedName>
        <fullName evidence="1">Uncharacterized protein</fullName>
    </submittedName>
</protein>
<evidence type="ECO:0000313" key="1">
    <source>
        <dbReference type="EMBL" id="JAD16984.1"/>
    </source>
</evidence>
<dbReference type="EMBL" id="GBRH01280911">
    <property type="protein sequence ID" value="JAD16984.1"/>
    <property type="molecule type" value="Transcribed_RNA"/>
</dbReference>
<reference evidence="1" key="1">
    <citation type="submission" date="2014-09" db="EMBL/GenBank/DDBJ databases">
        <authorList>
            <person name="Magalhaes I.L.F."/>
            <person name="Oliveira U."/>
            <person name="Santos F.R."/>
            <person name="Vidigal T.H.D.A."/>
            <person name="Brescovit A.D."/>
            <person name="Santos A.J."/>
        </authorList>
    </citation>
    <scope>NUCLEOTIDE SEQUENCE</scope>
    <source>
        <tissue evidence="1">Shoot tissue taken approximately 20 cm above the soil surface</tissue>
    </source>
</reference>
<name>A0A0A8XSN6_ARUDO</name>